<proteinExistence type="predicted"/>
<organism evidence="1 2">
    <name type="scientific">Allacma fusca</name>
    <dbReference type="NCBI Taxonomy" id="39272"/>
    <lineage>
        <taxon>Eukaryota</taxon>
        <taxon>Metazoa</taxon>
        <taxon>Ecdysozoa</taxon>
        <taxon>Arthropoda</taxon>
        <taxon>Hexapoda</taxon>
        <taxon>Collembola</taxon>
        <taxon>Symphypleona</taxon>
        <taxon>Sminthuridae</taxon>
        <taxon>Allacma</taxon>
    </lineage>
</organism>
<dbReference type="Proteomes" id="UP000708208">
    <property type="component" value="Unassembled WGS sequence"/>
</dbReference>
<comment type="caution">
    <text evidence="1">The sequence shown here is derived from an EMBL/GenBank/DDBJ whole genome shotgun (WGS) entry which is preliminary data.</text>
</comment>
<keyword evidence="2" id="KW-1185">Reference proteome</keyword>
<dbReference type="EMBL" id="CAJVCH010001093">
    <property type="protein sequence ID" value="CAG7636601.1"/>
    <property type="molecule type" value="Genomic_DNA"/>
</dbReference>
<evidence type="ECO:0000313" key="1">
    <source>
        <dbReference type="EMBL" id="CAG7636601.1"/>
    </source>
</evidence>
<sequence length="73" mass="8429">MFEESSSFLPITRVSWIPETKPSSVIRYLKTWLHHHLHYHLWISSRILPVLGAEVDPEIAPSLVYTTPGSYPL</sequence>
<gene>
    <name evidence="1" type="ORF">AFUS01_LOCUS275</name>
</gene>
<dbReference type="AlphaFoldDB" id="A0A8J2JAT0"/>
<reference evidence="1" key="1">
    <citation type="submission" date="2021-06" db="EMBL/GenBank/DDBJ databases">
        <authorList>
            <person name="Hodson N. C."/>
            <person name="Mongue J. A."/>
            <person name="Jaron S. K."/>
        </authorList>
    </citation>
    <scope>NUCLEOTIDE SEQUENCE</scope>
</reference>
<name>A0A8J2JAT0_9HEXA</name>
<accession>A0A8J2JAT0</accession>
<protein>
    <submittedName>
        <fullName evidence="1">Uncharacterized protein</fullName>
    </submittedName>
</protein>
<evidence type="ECO:0000313" key="2">
    <source>
        <dbReference type="Proteomes" id="UP000708208"/>
    </source>
</evidence>